<proteinExistence type="predicted"/>
<evidence type="ECO:0000313" key="3">
    <source>
        <dbReference type="Proteomes" id="UP000282002"/>
    </source>
</evidence>
<gene>
    <name evidence="2" type="ORF">EI545_05405</name>
</gene>
<name>A0A3S8U3Z9_9RHOB</name>
<feature type="region of interest" description="Disordered" evidence="1">
    <location>
        <begin position="527"/>
        <end position="552"/>
    </location>
</feature>
<accession>A0A3S8U3Z9</accession>
<protein>
    <submittedName>
        <fullName evidence="2">Uncharacterized protein</fullName>
    </submittedName>
</protein>
<keyword evidence="3" id="KW-1185">Reference proteome</keyword>
<dbReference type="CDD" id="cd00138">
    <property type="entry name" value="PLDc_SF"/>
    <property type="match status" value="1"/>
</dbReference>
<sequence length="661" mass="72163">MTEEAGFFDLFSPPEGFLGSFGWVCGFTASAAVMKEIADRFTQGAGTFVATHRRHALFLITDQASGQIKPFEAPGVHHMTLGPKWAETFKGSGLFHAKVALLHFLEERPQGQKRPKEILRLVVSTGNWTRETLESNIDLFWRTEVRFVDRKPAGQEGDDEALADIQAAFGMFQAIRPALSPNPWQGAAQPDDLPDAGLARLVEGLARPKAQPRFFHSLDAPLRRPLLARFPTTTRPGTKADLLLMGSGFYAGGDPARSEGDEPQGAEAFLVDLASDLTSKQPKWPVTVVLNRDACQGLAEASRLLVKSGWQFFEPRFPEGHSSGAGKLHAKFIYRGKRKTLDGVLYIGSGNLTPAGLGVRRSGGFWNFEAGVAFPVKSKASPEVALPWDSGKRINLETTKLQFGELFHRSELFDGSCPISHFTLRETDEAPCLEPGWAEPETAQSQAVGVEARHSGGEWQSLDGRIELERGTRPPAQVDLRMSNPGSKHHMTVPVLGEAGALVLPELHYRRLEDVLDALMLVDQTGRDSDLSGEENDGGLAGTGSQTTTGDAGNGDIYFSRRLMAVITALGESQAGLRVDQCRLWAARLVEHSRSLKRTEPAVIKNLQEMQLNPFSHLSREEFMPVGLTSDDAGVLRAAHDQVAALWGLKGFDGFVREGQA</sequence>
<evidence type="ECO:0000313" key="2">
    <source>
        <dbReference type="EMBL" id="AZL58324.1"/>
    </source>
</evidence>
<dbReference type="KEGG" id="taw:EI545_05405"/>
<dbReference type="Proteomes" id="UP000282002">
    <property type="component" value="Chromosome"/>
</dbReference>
<dbReference type="RefSeq" id="WP_125324525.1">
    <property type="nucleotide sequence ID" value="NZ_CP034328.1"/>
</dbReference>
<dbReference type="AlphaFoldDB" id="A0A3S8U3Z9"/>
<organism evidence="2 3">
    <name type="scientific">Tabrizicola piscis</name>
    <dbReference type="NCBI Taxonomy" id="2494374"/>
    <lineage>
        <taxon>Bacteria</taxon>
        <taxon>Pseudomonadati</taxon>
        <taxon>Pseudomonadota</taxon>
        <taxon>Alphaproteobacteria</taxon>
        <taxon>Rhodobacterales</taxon>
        <taxon>Paracoccaceae</taxon>
        <taxon>Tabrizicola</taxon>
    </lineage>
</organism>
<dbReference type="OrthoDB" id="7816374at2"/>
<reference evidence="2 3" key="1">
    <citation type="submission" date="2018-12" db="EMBL/GenBank/DDBJ databases">
        <title>Complete genome sequencing of Tabrizicola sp. K13M18.</title>
        <authorList>
            <person name="Bae J.-W."/>
        </authorList>
    </citation>
    <scope>NUCLEOTIDE SEQUENCE [LARGE SCALE GENOMIC DNA]</scope>
    <source>
        <strain evidence="2 3">K13M18</strain>
    </source>
</reference>
<dbReference type="EMBL" id="CP034328">
    <property type="protein sequence ID" value="AZL58324.1"/>
    <property type="molecule type" value="Genomic_DNA"/>
</dbReference>
<evidence type="ECO:0000256" key="1">
    <source>
        <dbReference type="SAM" id="MobiDB-lite"/>
    </source>
</evidence>